<name>A0A1G2CDI7_9BACT</name>
<dbReference type="EMBL" id="MHLA01000015">
    <property type="protein sequence ID" value="OGY99458.1"/>
    <property type="molecule type" value="Genomic_DNA"/>
</dbReference>
<gene>
    <name evidence="2" type="ORF">A2945_01210</name>
</gene>
<evidence type="ECO:0000313" key="2">
    <source>
        <dbReference type="EMBL" id="OGY99458.1"/>
    </source>
</evidence>
<evidence type="ECO:0000256" key="1">
    <source>
        <dbReference type="SAM" id="MobiDB-lite"/>
    </source>
</evidence>
<reference evidence="2 3" key="1">
    <citation type="journal article" date="2016" name="Nat. Commun.">
        <title>Thousands of microbial genomes shed light on interconnected biogeochemical processes in an aquifer system.</title>
        <authorList>
            <person name="Anantharaman K."/>
            <person name="Brown C.T."/>
            <person name="Hug L.A."/>
            <person name="Sharon I."/>
            <person name="Castelle C.J."/>
            <person name="Probst A.J."/>
            <person name="Thomas B.C."/>
            <person name="Singh A."/>
            <person name="Wilkins M.J."/>
            <person name="Karaoz U."/>
            <person name="Brodie E.L."/>
            <person name="Williams K.H."/>
            <person name="Hubbard S.S."/>
            <person name="Banfield J.F."/>
        </authorList>
    </citation>
    <scope>NUCLEOTIDE SEQUENCE [LARGE SCALE GENOMIC DNA]</scope>
</reference>
<sequence length="133" mass="14716">MPDQPSPKFEHAALEADMKVLAAEVKKHRERPEAATMTEKEILKQAIRSLPPATNAPTSQQDAQSRSPLPAYAQSESAEVKLEIEYLIDMAFHHGIAKADALARKAPAFVLDAFHDALAGKLYPEFQRRGILK</sequence>
<feature type="compositionally biased region" description="Polar residues" evidence="1">
    <location>
        <begin position="55"/>
        <end position="67"/>
    </location>
</feature>
<organism evidence="2 3">
    <name type="scientific">Candidatus Liptonbacteria bacterium RIFCSPLOWO2_01_FULL_52_25</name>
    <dbReference type="NCBI Taxonomy" id="1798650"/>
    <lineage>
        <taxon>Bacteria</taxon>
        <taxon>Candidatus Liptoniibacteriota</taxon>
    </lineage>
</organism>
<dbReference type="STRING" id="1798650.A2945_01210"/>
<accession>A0A1G2CDI7</accession>
<evidence type="ECO:0000313" key="3">
    <source>
        <dbReference type="Proteomes" id="UP000178880"/>
    </source>
</evidence>
<comment type="caution">
    <text evidence="2">The sequence shown here is derived from an EMBL/GenBank/DDBJ whole genome shotgun (WGS) entry which is preliminary data.</text>
</comment>
<dbReference type="AlphaFoldDB" id="A0A1G2CDI7"/>
<feature type="region of interest" description="Disordered" evidence="1">
    <location>
        <begin position="45"/>
        <end position="74"/>
    </location>
</feature>
<proteinExistence type="predicted"/>
<dbReference type="Proteomes" id="UP000178880">
    <property type="component" value="Unassembled WGS sequence"/>
</dbReference>
<protein>
    <submittedName>
        <fullName evidence="2">Uncharacterized protein</fullName>
    </submittedName>
</protein>